<accession>A0A840LCF5</accession>
<dbReference type="RefSeq" id="WP_184300558.1">
    <property type="nucleotide sequence ID" value="NZ_JACHLP010000005.1"/>
</dbReference>
<protein>
    <submittedName>
        <fullName evidence="2">Uncharacterized protein</fullName>
    </submittedName>
</protein>
<dbReference type="EMBL" id="JACHLP010000005">
    <property type="protein sequence ID" value="MBB4844332.1"/>
    <property type="molecule type" value="Genomic_DNA"/>
</dbReference>
<feature type="transmembrane region" description="Helical" evidence="1">
    <location>
        <begin position="95"/>
        <end position="128"/>
    </location>
</feature>
<sequence length="165" mass="18650">MNESNYLFIHGWVDDVVRDATVPEAHRIRLRLADGRIEDLSLGRIESPVRLGDEVSVVVERARHGRALVLMDHTTGEGTNVLRREGRRWPAESDVLIIAATVGSFAVPLGWGAVPTTLVFALLFWLVTAKLPQTRRHRMAAVVDYLMDREYCRWRAGHSREGAVR</sequence>
<keyword evidence="1" id="KW-1133">Transmembrane helix</keyword>
<dbReference type="Proteomes" id="UP000562027">
    <property type="component" value="Unassembled WGS sequence"/>
</dbReference>
<proteinExistence type="predicted"/>
<organism evidence="2 3">
    <name type="scientific">Roseateles oligotrophus</name>
    <dbReference type="NCBI Taxonomy" id="1769250"/>
    <lineage>
        <taxon>Bacteria</taxon>
        <taxon>Pseudomonadati</taxon>
        <taxon>Pseudomonadota</taxon>
        <taxon>Betaproteobacteria</taxon>
        <taxon>Burkholderiales</taxon>
        <taxon>Sphaerotilaceae</taxon>
        <taxon>Roseateles</taxon>
    </lineage>
</organism>
<gene>
    <name evidence="2" type="ORF">HNP55_002868</name>
</gene>
<keyword evidence="1" id="KW-0472">Membrane</keyword>
<keyword evidence="1" id="KW-0812">Transmembrane</keyword>
<evidence type="ECO:0000313" key="2">
    <source>
        <dbReference type="EMBL" id="MBB4844332.1"/>
    </source>
</evidence>
<keyword evidence="3" id="KW-1185">Reference proteome</keyword>
<reference evidence="2 3" key="1">
    <citation type="submission" date="2020-08" db="EMBL/GenBank/DDBJ databases">
        <title>Functional genomics of gut bacteria from endangered species of beetles.</title>
        <authorList>
            <person name="Carlos-Shanley C."/>
        </authorList>
    </citation>
    <scope>NUCLEOTIDE SEQUENCE [LARGE SCALE GENOMIC DNA]</scope>
    <source>
        <strain evidence="2 3">S00239</strain>
    </source>
</reference>
<name>A0A840LCF5_9BURK</name>
<comment type="caution">
    <text evidence="2">The sequence shown here is derived from an EMBL/GenBank/DDBJ whole genome shotgun (WGS) entry which is preliminary data.</text>
</comment>
<evidence type="ECO:0000313" key="3">
    <source>
        <dbReference type="Proteomes" id="UP000562027"/>
    </source>
</evidence>
<evidence type="ECO:0000256" key="1">
    <source>
        <dbReference type="SAM" id="Phobius"/>
    </source>
</evidence>
<dbReference type="AlphaFoldDB" id="A0A840LCF5"/>